<evidence type="ECO:0000256" key="1">
    <source>
        <dbReference type="SAM" id="SignalP"/>
    </source>
</evidence>
<evidence type="ECO:0000313" key="2">
    <source>
        <dbReference type="EMBL" id="SDG39678.1"/>
    </source>
</evidence>
<organism evidence="2 3">
    <name type="scientific">Sulfitobacter delicatus</name>
    <dbReference type="NCBI Taxonomy" id="218672"/>
    <lineage>
        <taxon>Bacteria</taxon>
        <taxon>Pseudomonadati</taxon>
        <taxon>Pseudomonadota</taxon>
        <taxon>Alphaproteobacteria</taxon>
        <taxon>Rhodobacterales</taxon>
        <taxon>Roseobacteraceae</taxon>
        <taxon>Sulfitobacter</taxon>
    </lineage>
</organism>
<protein>
    <recommendedName>
        <fullName evidence="4">Lipoprotein</fullName>
    </recommendedName>
</protein>
<feature type="chain" id="PRO_5011585956" description="Lipoprotein" evidence="1">
    <location>
        <begin position="22"/>
        <end position="90"/>
    </location>
</feature>
<proteinExistence type="predicted"/>
<dbReference type="Proteomes" id="UP000199399">
    <property type="component" value="Unassembled WGS sequence"/>
</dbReference>
<keyword evidence="1" id="KW-0732">Signal</keyword>
<accession>A0A1G7TWS5</accession>
<evidence type="ECO:0000313" key="3">
    <source>
        <dbReference type="Proteomes" id="UP000199399"/>
    </source>
</evidence>
<dbReference type="RefSeq" id="WP_093742931.1">
    <property type="nucleotide sequence ID" value="NZ_FNBP01000007.1"/>
</dbReference>
<name>A0A1G7TWS5_9RHOB</name>
<evidence type="ECO:0008006" key="4">
    <source>
        <dbReference type="Google" id="ProtNLM"/>
    </source>
</evidence>
<reference evidence="3" key="1">
    <citation type="submission" date="2016-10" db="EMBL/GenBank/DDBJ databases">
        <authorList>
            <person name="Varghese N."/>
            <person name="Submissions S."/>
        </authorList>
    </citation>
    <scope>NUCLEOTIDE SEQUENCE [LARGE SCALE GENOMIC DNA]</scope>
    <source>
        <strain evidence="3">DSM 16477</strain>
    </source>
</reference>
<dbReference type="AlphaFoldDB" id="A0A1G7TWS5"/>
<dbReference type="EMBL" id="FNBP01000007">
    <property type="protein sequence ID" value="SDG39678.1"/>
    <property type="molecule type" value="Genomic_DNA"/>
</dbReference>
<dbReference type="PROSITE" id="PS51257">
    <property type="entry name" value="PROKAR_LIPOPROTEIN"/>
    <property type="match status" value="1"/>
</dbReference>
<dbReference type="OrthoDB" id="7659063at2"/>
<gene>
    <name evidence="2" type="ORF">SAMN04489759_10781</name>
</gene>
<dbReference type="STRING" id="218672.SAMN04489759_10781"/>
<feature type="signal peptide" evidence="1">
    <location>
        <begin position="1"/>
        <end position="21"/>
    </location>
</feature>
<sequence>MKQTRTFAIGAALLLAAGCTAPMETSSPSGRVGNLPESVASLAAPNQDLSTARLLPEDGCYWYEHSGPVETTMVPLRAVGGNPICTKRAA</sequence>
<keyword evidence="3" id="KW-1185">Reference proteome</keyword>